<evidence type="ECO:0000259" key="2">
    <source>
        <dbReference type="Pfam" id="PF00975"/>
    </source>
</evidence>
<dbReference type="Pfam" id="PF00975">
    <property type="entry name" value="Thioesterase"/>
    <property type="match status" value="1"/>
</dbReference>
<feature type="non-terminal residue" evidence="3">
    <location>
        <position position="204"/>
    </location>
</feature>
<organism evidence="3 4">
    <name type="scientific">Mesorhabditis spiculigera</name>
    <dbReference type="NCBI Taxonomy" id="96644"/>
    <lineage>
        <taxon>Eukaryota</taxon>
        <taxon>Metazoa</taxon>
        <taxon>Ecdysozoa</taxon>
        <taxon>Nematoda</taxon>
        <taxon>Chromadorea</taxon>
        <taxon>Rhabditida</taxon>
        <taxon>Rhabditina</taxon>
        <taxon>Rhabditomorpha</taxon>
        <taxon>Rhabditoidea</taxon>
        <taxon>Rhabditidae</taxon>
        <taxon>Mesorhabditinae</taxon>
        <taxon>Mesorhabditis</taxon>
    </lineage>
</organism>
<dbReference type="InterPro" id="IPR001031">
    <property type="entry name" value="Thioesterase"/>
</dbReference>
<evidence type="ECO:0000313" key="3">
    <source>
        <dbReference type="EMBL" id="CAJ0570213.1"/>
    </source>
</evidence>
<accession>A0AA36CKH5</accession>
<dbReference type="GO" id="GO:0016297">
    <property type="term" value="F:fatty acyl-[ACP] hydrolase activity"/>
    <property type="evidence" value="ECO:0007669"/>
    <property type="project" value="UniProtKB-EC"/>
</dbReference>
<comment type="caution">
    <text evidence="3">The sequence shown here is derived from an EMBL/GenBank/DDBJ whole genome shotgun (WGS) entry which is preliminary data.</text>
</comment>
<name>A0AA36CKH5_9BILA</name>
<dbReference type="Gene3D" id="3.40.50.1820">
    <property type="entry name" value="alpha/beta hydrolase"/>
    <property type="match status" value="1"/>
</dbReference>
<dbReference type="SUPFAM" id="SSF53474">
    <property type="entry name" value="alpha/beta-Hydrolases"/>
    <property type="match status" value="1"/>
</dbReference>
<proteinExistence type="predicted"/>
<protein>
    <recommendedName>
        <fullName evidence="1">oleoyl-[acyl-carrier-protein] hydrolase</fullName>
        <ecNumber evidence="1">3.1.2.14</ecNumber>
    </recommendedName>
</protein>
<evidence type="ECO:0000256" key="1">
    <source>
        <dbReference type="ARBA" id="ARBA00012480"/>
    </source>
</evidence>
<sequence>MLGMAYAPVDPGTSQASYPAQTFDELSDLYAEKIFDHTGPVRPVILGHSLGGTLSREVIMRLNRRGHQIKDVVMLDTWKVAKRALKTSDVTDFIQETFKGVPNIDAVVQRAQRLSDLIREHDYTKNGLRIHLFKAQILGMSALKNSVRSDLSEEMVRAMRSNGLQQLSSHKVQVHIVPGNHETMMAEENLLTVRDAILRIAKST</sequence>
<gene>
    <name evidence="3" type="ORF">MSPICULIGERA_LOCUS8657</name>
</gene>
<dbReference type="Proteomes" id="UP001177023">
    <property type="component" value="Unassembled WGS sequence"/>
</dbReference>
<dbReference type="AlphaFoldDB" id="A0AA36CKH5"/>
<dbReference type="InterPro" id="IPR029058">
    <property type="entry name" value="AB_hydrolase_fold"/>
</dbReference>
<feature type="domain" description="Thioesterase" evidence="2">
    <location>
        <begin position="11"/>
        <end position="190"/>
    </location>
</feature>
<evidence type="ECO:0000313" key="4">
    <source>
        <dbReference type="Proteomes" id="UP001177023"/>
    </source>
</evidence>
<reference evidence="3" key="1">
    <citation type="submission" date="2023-06" db="EMBL/GenBank/DDBJ databases">
        <authorList>
            <person name="Delattre M."/>
        </authorList>
    </citation>
    <scope>NUCLEOTIDE SEQUENCE</scope>
    <source>
        <strain evidence="3">AF72</strain>
    </source>
</reference>
<dbReference type="EMBL" id="CATQJA010002272">
    <property type="protein sequence ID" value="CAJ0570213.1"/>
    <property type="molecule type" value="Genomic_DNA"/>
</dbReference>
<dbReference type="EC" id="3.1.2.14" evidence="1"/>
<keyword evidence="4" id="KW-1185">Reference proteome</keyword>